<proteinExistence type="predicted"/>
<evidence type="ECO:0000313" key="4">
    <source>
        <dbReference type="EMBL" id="GHO51452.1"/>
    </source>
</evidence>
<dbReference type="Proteomes" id="UP000612362">
    <property type="component" value="Unassembled WGS sequence"/>
</dbReference>
<dbReference type="AlphaFoldDB" id="A0A8J3I6V5"/>
<keyword evidence="1" id="KW-0233">DNA recombination</keyword>
<reference evidence="4" key="1">
    <citation type="submission" date="2020-10" db="EMBL/GenBank/DDBJ databases">
        <title>Taxonomic study of unclassified bacteria belonging to the class Ktedonobacteria.</title>
        <authorList>
            <person name="Yabe S."/>
            <person name="Wang C.M."/>
            <person name="Zheng Y."/>
            <person name="Sakai Y."/>
            <person name="Cavaletti L."/>
            <person name="Monciardini P."/>
            <person name="Donadio S."/>
        </authorList>
    </citation>
    <scope>NUCLEOTIDE SEQUENCE</scope>
    <source>
        <strain evidence="4">SOSP1-1</strain>
    </source>
</reference>
<sequence length="371" mass="41588">MSSHDAFTYQQHQSDPPGSEYSPIIQSHALTQEQVYHCVIPSCPHLIHLPEDGILVAWLDAKTGKSQSLKTHLAYHSTALSCCAALRTHDYDLFMDLSDQSVRGHWLLIVQRWAGERAATSPRVGAPSNSTYNQRLAILSSLFVFARRQHLYQGDNPIELLERRKVYDYASAEAIDPLDLRQLLARIDRHTIAGARDYALLSVALHTGQRVQALAEMRVGHLALVGDRLTVTFPRTKGGKRNARRLEVETSTILLTYLQRVYGLEWATQGEAPVWISLSRNHTHGQALSVQAIEQISARRLGTSKFHVTRHSAAKTLDQLGVSASEIQDFLDHQSLATTGKYLKVLKRAENKYGRDLEQIFGISTHSAKEE</sequence>
<dbReference type="GO" id="GO:0015074">
    <property type="term" value="P:DNA integration"/>
    <property type="evidence" value="ECO:0007669"/>
    <property type="project" value="InterPro"/>
</dbReference>
<dbReference type="RefSeq" id="WP_220200365.1">
    <property type="nucleotide sequence ID" value="NZ_BNJF01000012.1"/>
</dbReference>
<dbReference type="InterPro" id="IPR011010">
    <property type="entry name" value="DNA_brk_join_enz"/>
</dbReference>
<feature type="region of interest" description="Disordered" evidence="2">
    <location>
        <begin position="1"/>
        <end position="22"/>
    </location>
</feature>
<name>A0A8J3I6V5_9CHLR</name>
<protein>
    <recommendedName>
        <fullName evidence="3">Tyr recombinase domain-containing protein</fullName>
    </recommendedName>
</protein>
<feature type="domain" description="Tyr recombinase" evidence="3">
    <location>
        <begin position="170"/>
        <end position="356"/>
    </location>
</feature>
<dbReference type="PANTHER" id="PTHR30349:SF81">
    <property type="entry name" value="TYROSINE RECOMBINASE XERC"/>
    <property type="match status" value="1"/>
</dbReference>
<dbReference type="Gene3D" id="1.10.443.10">
    <property type="entry name" value="Intergrase catalytic core"/>
    <property type="match status" value="1"/>
</dbReference>
<keyword evidence="5" id="KW-1185">Reference proteome</keyword>
<evidence type="ECO:0000259" key="3">
    <source>
        <dbReference type="PROSITE" id="PS51898"/>
    </source>
</evidence>
<evidence type="ECO:0000256" key="1">
    <source>
        <dbReference type="ARBA" id="ARBA00023172"/>
    </source>
</evidence>
<accession>A0A8J3I6V5</accession>
<evidence type="ECO:0000313" key="5">
    <source>
        <dbReference type="Proteomes" id="UP000612362"/>
    </source>
</evidence>
<dbReference type="GO" id="GO:0003677">
    <property type="term" value="F:DNA binding"/>
    <property type="evidence" value="ECO:0007669"/>
    <property type="project" value="InterPro"/>
</dbReference>
<dbReference type="GO" id="GO:0006310">
    <property type="term" value="P:DNA recombination"/>
    <property type="evidence" value="ECO:0007669"/>
    <property type="project" value="UniProtKB-KW"/>
</dbReference>
<organism evidence="4 5">
    <name type="scientific">Ktedonospora formicarum</name>
    <dbReference type="NCBI Taxonomy" id="2778364"/>
    <lineage>
        <taxon>Bacteria</taxon>
        <taxon>Bacillati</taxon>
        <taxon>Chloroflexota</taxon>
        <taxon>Ktedonobacteria</taxon>
        <taxon>Ktedonobacterales</taxon>
        <taxon>Ktedonobacteraceae</taxon>
        <taxon>Ktedonospora</taxon>
    </lineage>
</organism>
<dbReference type="EMBL" id="BNJF01000012">
    <property type="protein sequence ID" value="GHO51452.1"/>
    <property type="molecule type" value="Genomic_DNA"/>
</dbReference>
<dbReference type="Pfam" id="PF00589">
    <property type="entry name" value="Phage_integrase"/>
    <property type="match status" value="1"/>
</dbReference>
<evidence type="ECO:0000256" key="2">
    <source>
        <dbReference type="SAM" id="MobiDB-lite"/>
    </source>
</evidence>
<dbReference type="PROSITE" id="PS51898">
    <property type="entry name" value="TYR_RECOMBINASE"/>
    <property type="match status" value="1"/>
</dbReference>
<comment type="caution">
    <text evidence="4">The sequence shown here is derived from an EMBL/GenBank/DDBJ whole genome shotgun (WGS) entry which is preliminary data.</text>
</comment>
<dbReference type="InterPro" id="IPR002104">
    <property type="entry name" value="Integrase_catalytic"/>
</dbReference>
<dbReference type="InterPro" id="IPR050090">
    <property type="entry name" value="Tyrosine_recombinase_XerCD"/>
</dbReference>
<dbReference type="PANTHER" id="PTHR30349">
    <property type="entry name" value="PHAGE INTEGRASE-RELATED"/>
    <property type="match status" value="1"/>
</dbReference>
<dbReference type="InterPro" id="IPR013762">
    <property type="entry name" value="Integrase-like_cat_sf"/>
</dbReference>
<dbReference type="SUPFAM" id="SSF56349">
    <property type="entry name" value="DNA breaking-rejoining enzymes"/>
    <property type="match status" value="1"/>
</dbReference>
<gene>
    <name evidence="4" type="ORF">KSX_96150</name>
</gene>
<feature type="compositionally biased region" description="Polar residues" evidence="2">
    <location>
        <begin position="1"/>
        <end position="16"/>
    </location>
</feature>